<dbReference type="Gene3D" id="4.10.60.10">
    <property type="entry name" value="Zinc finger, CCHC-type"/>
    <property type="match status" value="1"/>
</dbReference>
<organism evidence="6 7">
    <name type="scientific">Phaseolus angularis</name>
    <name type="common">Azuki bean</name>
    <name type="synonym">Vigna angularis</name>
    <dbReference type="NCBI Taxonomy" id="3914"/>
    <lineage>
        <taxon>Eukaryota</taxon>
        <taxon>Viridiplantae</taxon>
        <taxon>Streptophyta</taxon>
        <taxon>Embryophyta</taxon>
        <taxon>Tracheophyta</taxon>
        <taxon>Spermatophyta</taxon>
        <taxon>Magnoliopsida</taxon>
        <taxon>eudicotyledons</taxon>
        <taxon>Gunneridae</taxon>
        <taxon>Pentapetalae</taxon>
        <taxon>rosids</taxon>
        <taxon>fabids</taxon>
        <taxon>Fabales</taxon>
        <taxon>Fabaceae</taxon>
        <taxon>Papilionoideae</taxon>
        <taxon>50 kb inversion clade</taxon>
        <taxon>NPAAA clade</taxon>
        <taxon>indigoferoid/millettioid clade</taxon>
        <taxon>Phaseoleae</taxon>
        <taxon>Vigna</taxon>
    </lineage>
</organism>
<protein>
    <recommendedName>
        <fullName evidence="5">CCHC-type domain-containing protein</fullName>
    </recommendedName>
</protein>
<dbReference type="PANTHER" id="PTHR35046:SF9">
    <property type="entry name" value="RNA-DIRECTED DNA POLYMERASE"/>
    <property type="match status" value="1"/>
</dbReference>
<keyword evidence="1" id="KW-0863">Zinc-finger</keyword>
<dbReference type="GO" id="GO:0008270">
    <property type="term" value="F:zinc ion binding"/>
    <property type="evidence" value="ECO:0007669"/>
    <property type="project" value="UniProtKB-KW"/>
</dbReference>
<dbReference type="InterPro" id="IPR005162">
    <property type="entry name" value="Retrotrans_gag_dom"/>
</dbReference>
<dbReference type="Proteomes" id="UP000743370">
    <property type="component" value="Unassembled WGS sequence"/>
</dbReference>
<evidence type="ECO:0000256" key="1">
    <source>
        <dbReference type="PROSITE-ProRule" id="PRU00047"/>
    </source>
</evidence>
<reference evidence="6 7" key="1">
    <citation type="submission" date="2020-05" db="EMBL/GenBank/DDBJ databases">
        <title>Vigna angularis (adzuki bean) Var. LongXiaoDou No. 4 denovo assembly.</title>
        <authorList>
            <person name="Xiang H."/>
        </authorList>
    </citation>
    <scope>NUCLEOTIDE SEQUENCE [LARGE SCALE GENOMIC DNA]</scope>
    <source>
        <tissue evidence="6">Leaf</tissue>
    </source>
</reference>
<evidence type="ECO:0000256" key="4">
    <source>
        <dbReference type="SAM" id="Phobius"/>
    </source>
</evidence>
<sequence>MSAGSSRASFHGDSPHGSPSSKFDVMKAFQQMQHQLDAMSKRLDADTKAKGKQSHGHEHGSSKKKQEDKALDPNLAMPKLSLPSFKGDTDPSVFLEWIAKVEQVFSLYDVDGPLRVKLACLALEGYAKQWLNRRYLTMASPASTWEHCRDILYQRFVPPYYHRDLLIKLQRLTQGRRSVEEYARELKVLLYHTNTKENDHAKIVRFISGLNRNIQDVLKLHDDETLDVVVHRAMKVEKKLLQKEAFHNKISKDVFYKSSSSKDKAKNVSKEPTNKSCPHSSFNHSSSNHSSSPSKSPSRPSHIKCFKCLGHGHIASSCPNKRVVCIREEEVVINESTSSSPTHTYSSSSSPSEEKEKVMLHCLNKDIQDNQEEIVKEEHERKEKEEKASKEKEEIVREKEKANILITKEVLLQAPSPPIIQLDPSYDRGVFPSFHFSPNIKLSSFPKNFCENIPSFSSLITTSSHTISNPHLDLMYSFLHLTQDKNKSFSKEGFLVFLKQINQISKTHSFNIPFPYTLFGKHQFIHKKFLDFLSSIFIICLVVFILSLASTMCCLDLASLH</sequence>
<dbReference type="Pfam" id="PF03732">
    <property type="entry name" value="Retrotrans_gag"/>
    <property type="match status" value="1"/>
</dbReference>
<evidence type="ECO:0000313" key="7">
    <source>
        <dbReference type="Proteomes" id="UP000743370"/>
    </source>
</evidence>
<dbReference type="PANTHER" id="PTHR35046">
    <property type="entry name" value="ZINC KNUCKLE (CCHC-TYPE) FAMILY PROTEIN"/>
    <property type="match status" value="1"/>
</dbReference>
<accession>A0A8T0JGX4</accession>
<feature type="region of interest" description="Disordered" evidence="3">
    <location>
        <begin position="336"/>
        <end position="355"/>
    </location>
</feature>
<keyword evidence="1" id="KW-0862">Zinc</keyword>
<evidence type="ECO:0000259" key="5">
    <source>
        <dbReference type="PROSITE" id="PS50158"/>
    </source>
</evidence>
<feature type="compositionally biased region" description="Basic and acidic residues" evidence="3">
    <location>
        <begin position="39"/>
        <end position="69"/>
    </location>
</feature>
<feature type="compositionally biased region" description="Basic and acidic residues" evidence="3">
    <location>
        <begin position="261"/>
        <end position="273"/>
    </location>
</feature>
<proteinExistence type="predicted"/>
<feature type="domain" description="CCHC-type" evidence="5">
    <location>
        <begin position="304"/>
        <end position="320"/>
    </location>
</feature>
<keyword evidence="2" id="KW-0175">Coiled coil</keyword>
<dbReference type="EMBL" id="JABFOF010000011">
    <property type="protein sequence ID" value="KAG2372028.1"/>
    <property type="molecule type" value="Genomic_DNA"/>
</dbReference>
<dbReference type="InterPro" id="IPR001878">
    <property type="entry name" value="Znf_CCHC"/>
</dbReference>
<feature type="compositionally biased region" description="Low complexity" evidence="3">
    <location>
        <begin position="276"/>
        <end position="299"/>
    </location>
</feature>
<dbReference type="GO" id="GO:0003676">
    <property type="term" value="F:nucleic acid binding"/>
    <property type="evidence" value="ECO:0007669"/>
    <property type="project" value="InterPro"/>
</dbReference>
<keyword evidence="4" id="KW-1133">Transmembrane helix</keyword>
<dbReference type="AlphaFoldDB" id="A0A8T0JGX4"/>
<comment type="caution">
    <text evidence="6">The sequence shown here is derived from an EMBL/GenBank/DDBJ whole genome shotgun (WGS) entry which is preliminary data.</text>
</comment>
<keyword evidence="4" id="KW-0472">Membrane</keyword>
<keyword evidence="4" id="KW-0812">Transmembrane</keyword>
<feature type="coiled-coil region" evidence="2">
    <location>
        <begin position="360"/>
        <end position="405"/>
    </location>
</feature>
<evidence type="ECO:0000256" key="3">
    <source>
        <dbReference type="SAM" id="MobiDB-lite"/>
    </source>
</evidence>
<keyword evidence="1" id="KW-0479">Metal-binding</keyword>
<evidence type="ECO:0000256" key="2">
    <source>
        <dbReference type="SAM" id="Coils"/>
    </source>
</evidence>
<dbReference type="SUPFAM" id="SSF57756">
    <property type="entry name" value="Retrovirus zinc finger-like domains"/>
    <property type="match status" value="1"/>
</dbReference>
<gene>
    <name evidence="6" type="ORF">HKW66_Vig0241490</name>
</gene>
<feature type="region of interest" description="Disordered" evidence="3">
    <location>
        <begin position="1"/>
        <end position="69"/>
    </location>
</feature>
<feature type="transmembrane region" description="Helical" evidence="4">
    <location>
        <begin position="532"/>
        <end position="558"/>
    </location>
</feature>
<dbReference type="InterPro" id="IPR036875">
    <property type="entry name" value="Znf_CCHC_sf"/>
</dbReference>
<dbReference type="SMART" id="SM00343">
    <property type="entry name" value="ZnF_C2HC"/>
    <property type="match status" value="1"/>
</dbReference>
<dbReference type="PROSITE" id="PS50158">
    <property type="entry name" value="ZF_CCHC"/>
    <property type="match status" value="1"/>
</dbReference>
<name>A0A8T0JGX4_PHAAN</name>
<feature type="compositionally biased region" description="Low complexity" evidence="3">
    <location>
        <begin position="336"/>
        <end position="351"/>
    </location>
</feature>
<feature type="region of interest" description="Disordered" evidence="3">
    <location>
        <begin position="261"/>
        <end position="299"/>
    </location>
</feature>
<dbReference type="OrthoDB" id="1731207at2759"/>
<evidence type="ECO:0000313" key="6">
    <source>
        <dbReference type="EMBL" id="KAG2372028.1"/>
    </source>
</evidence>